<proteinExistence type="predicted"/>
<dbReference type="Proteomes" id="UP001054902">
    <property type="component" value="Unassembled WGS sequence"/>
</dbReference>
<accession>A0AAD3H8A7</accession>
<name>A0AAD3H8A7_9STRA</name>
<feature type="region of interest" description="Disordered" evidence="1">
    <location>
        <begin position="1"/>
        <end position="143"/>
    </location>
</feature>
<organism evidence="2 3">
    <name type="scientific">Chaetoceros tenuissimus</name>
    <dbReference type="NCBI Taxonomy" id="426638"/>
    <lineage>
        <taxon>Eukaryota</taxon>
        <taxon>Sar</taxon>
        <taxon>Stramenopiles</taxon>
        <taxon>Ochrophyta</taxon>
        <taxon>Bacillariophyta</taxon>
        <taxon>Coscinodiscophyceae</taxon>
        <taxon>Chaetocerotophycidae</taxon>
        <taxon>Chaetocerotales</taxon>
        <taxon>Chaetocerotaceae</taxon>
        <taxon>Chaetoceros</taxon>
    </lineage>
</organism>
<evidence type="ECO:0000256" key="1">
    <source>
        <dbReference type="SAM" id="MobiDB-lite"/>
    </source>
</evidence>
<dbReference type="AlphaFoldDB" id="A0AAD3H8A7"/>
<comment type="caution">
    <text evidence="2">The sequence shown here is derived from an EMBL/GenBank/DDBJ whole genome shotgun (WGS) entry which is preliminary data.</text>
</comment>
<gene>
    <name evidence="2" type="ORF">CTEN210_10808</name>
</gene>
<dbReference type="EMBL" id="BLLK01000047">
    <property type="protein sequence ID" value="GFH54332.1"/>
    <property type="molecule type" value="Genomic_DNA"/>
</dbReference>
<feature type="compositionally biased region" description="Low complexity" evidence="1">
    <location>
        <begin position="117"/>
        <end position="131"/>
    </location>
</feature>
<keyword evidence="3" id="KW-1185">Reference proteome</keyword>
<sequence>MNRRVGRGGSSRSGGQPYNPNHVVDRRRGGTRRGGGGRGRSRQFIERPYGQYSHTIHSNRNSSRRAWNNSNIPSSPPSSPPALSSPSAPPSVPRRPSRPSAPISPSTPPSVPKRPSRPSAPISPTSPSIPSNGNDDDKYDSDDSQFWHKSLFQDLEIWKRANESD</sequence>
<reference evidence="2 3" key="1">
    <citation type="journal article" date="2021" name="Sci. Rep.">
        <title>The genome of the diatom Chaetoceros tenuissimus carries an ancient integrated fragment of an extant virus.</title>
        <authorList>
            <person name="Hongo Y."/>
            <person name="Kimura K."/>
            <person name="Takaki Y."/>
            <person name="Yoshida Y."/>
            <person name="Baba S."/>
            <person name="Kobayashi G."/>
            <person name="Nagasaki K."/>
            <person name="Hano T."/>
            <person name="Tomaru Y."/>
        </authorList>
    </citation>
    <scope>NUCLEOTIDE SEQUENCE [LARGE SCALE GENOMIC DNA]</scope>
    <source>
        <strain evidence="2 3">NIES-3715</strain>
    </source>
</reference>
<feature type="compositionally biased region" description="Low complexity" evidence="1">
    <location>
        <begin position="58"/>
        <end position="73"/>
    </location>
</feature>
<evidence type="ECO:0000313" key="2">
    <source>
        <dbReference type="EMBL" id="GFH54332.1"/>
    </source>
</evidence>
<protein>
    <submittedName>
        <fullName evidence="2">Uncharacterized protein</fullName>
    </submittedName>
</protein>
<evidence type="ECO:0000313" key="3">
    <source>
        <dbReference type="Proteomes" id="UP001054902"/>
    </source>
</evidence>